<accession>A0A194V196</accession>
<organism evidence="2 3">
    <name type="scientific">Cytospora mali</name>
    <name type="common">Apple Valsa canker fungus</name>
    <name type="synonym">Valsa mali</name>
    <dbReference type="NCBI Taxonomy" id="578113"/>
    <lineage>
        <taxon>Eukaryota</taxon>
        <taxon>Fungi</taxon>
        <taxon>Dikarya</taxon>
        <taxon>Ascomycota</taxon>
        <taxon>Pezizomycotina</taxon>
        <taxon>Sordariomycetes</taxon>
        <taxon>Sordariomycetidae</taxon>
        <taxon>Diaporthales</taxon>
        <taxon>Cytosporaceae</taxon>
        <taxon>Cytospora</taxon>
    </lineage>
</organism>
<dbReference type="OrthoDB" id="3364132at2759"/>
<dbReference type="STRING" id="694573.A0A194V196"/>
<evidence type="ECO:0000313" key="2">
    <source>
        <dbReference type="EMBL" id="KUI57715.1"/>
    </source>
</evidence>
<dbReference type="EMBL" id="KN714703">
    <property type="protein sequence ID" value="KUI57715.1"/>
    <property type="molecule type" value="Genomic_DNA"/>
</dbReference>
<proteinExistence type="predicted"/>
<protein>
    <submittedName>
        <fullName evidence="2">Uncharacterized protein</fullName>
    </submittedName>
</protein>
<evidence type="ECO:0000256" key="1">
    <source>
        <dbReference type="SAM" id="MobiDB-lite"/>
    </source>
</evidence>
<sequence length="121" mass="13799">MRADYFSRLLAPVKYNALFVSTSPVDPNDSPFAVFYFKYRSKGSPARAIIPRPRSLSVYSDVDNLSSEELRRLARERLSQMRSNKRSGIKADKEEASGSSRPYKFVKIEGDKRAIDLTEDD</sequence>
<gene>
    <name evidence="2" type="ORF">VP1G_10928</name>
</gene>
<keyword evidence="3" id="KW-1185">Reference proteome</keyword>
<evidence type="ECO:0000313" key="3">
    <source>
        <dbReference type="Proteomes" id="UP000078576"/>
    </source>
</evidence>
<name>A0A194V196_CYTMA</name>
<reference evidence="3" key="1">
    <citation type="submission" date="2014-12" db="EMBL/GenBank/DDBJ databases">
        <title>Genome Sequence of Valsa Canker Pathogens Uncovers a Specific Adaption of Colonization on Woody Bark.</title>
        <authorList>
            <person name="Yin Z."/>
            <person name="Liu H."/>
            <person name="Gao X."/>
            <person name="Li Z."/>
            <person name="Song N."/>
            <person name="Ke X."/>
            <person name="Dai Q."/>
            <person name="Wu Y."/>
            <person name="Sun Y."/>
            <person name="Xu J.-R."/>
            <person name="Kang Z.K."/>
            <person name="Wang L."/>
            <person name="Huang L."/>
        </authorList>
    </citation>
    <scope>NUCLEOTIDE SEQUENCE [LARGE SCALE GENOMIC DNA]</scope>
    <source>
        <strain evidence="3">SXYL134</strain>
    </source>
</reference>
<dbReference type="Proteomes" id="UP000078576">
    <property type="component" value="Unassembled WGS sequence"/>
</dbReference>
<feature type="region of interest" description="Disordered" evidence="1">
    <location>
        <begin position="79"/>
        <end position="103"/>
    </location>
</feature>
<dbReference type="AlphaFoldDB" id="A0A194V196"/>